<reference evidence="1 2" key="1">
    <citation type="submission" date="2016-11" db="EMBL/GenBank/DDBJ databases">
        <authorList>
            <person name="Jaros S."/>
            <person name="Januszkiewicz K."/>
            <person name="Wedrychowicz H."/>
        </authorList>
    </citation>
    <scope>NUCLEOTIDE SEQUENCE [LARGE SCALE GENOMIC DNA]</scope>
    <source>
        <strain evidence="1 2">DSM 24574</strain>
    </source>
</reference>
<evidence type="ECO:0000313" key="1">
    <source>
        <dbReference type="EMBL" id="SHH88862.1"/>
    </source>
</evidence>
<gene>
    <name evidence="1" type="ORF">SAMN04488109_5847</name>
</gene>
<dbReference type="Proteomes" id="UP000184212">
    <property type="component" value="Unassembled WGS sequence"/>
</dbReference>
<dbReference type="EMBL" id="FQWQ01000005">
    <property type="protein sequence ID" value="SHH88862.1"/>
    <property type="molecule type" value="Genomic_DNA"/>
</dbReference>
<accession>A0A1M5WN89</accession>
<name>A0A1M5WN89_9BACT</name>
<evidence type="ECO:0000313" key="2">
    <source>
        <dbReference type="Proteomes" id="UP000184212"/>
    </source>
</evidence>
<protein>
    <submittedName>
        <fullName evidence="1">Uncharacterized protein</fullName>
    </submittedName>
</protein>
<organism evidence="1 2">
    <name type="scientific">Chryseolinea serpens</name>
    <dbReference type="NCBI Taxonomy" id="947013"/>
    <lineage>
        <taxon>Bacteria</taxon>
        <taxon>Pseudomonadati</taxon>
        <taxon>Bacteroidota</taxon>
        <taxon>Cytophagia</taxon>
        <taxon>Cytophagales</taxon>
        <taxon>Fulvivirgaceae</taxon>
        <taxon>Chryseolinea</taxon>
    </lineage>
</organism>
<keyword evidence="2" id="KW-1185">Reference proteome</keyword>
<dbReference type="STRING" id="947013.SAMN04488109_5847"/>
<sequence length="287" mass="33391">MLSCRDNGLYRILNFMTHRFKVTIAHPPFLLSILVFALLLAQGCSPRKRDAKEEQIRIESPAEVKPDSNLVNSIQGNTTPGQIPITPHEVLLTGLDEHRLVTIYKDRRPAATKSYNTDDYLYGKRSYDYESDREEHYMPGLDLLYGYNLLNVAHYDLKAEKLNLLFEQPVLVKSLYYPSFIQDSLYEKPITRNYYLVSVYDADTNQDTLINRKDLRRFYYFDATAAQKVQLLPADYSAVRSQYDPKNDVMYIFARQDANHDGTTKPDEPLHIFWVSLKTPQVAKRLY</sequence>
<proteinExistence type="predicted"/>
<dbReference type="AlphaFoldDB" id="A0A1M5WN89"/>